<feature type="compositionally biased region" description="Basic and acidic residues" evidence="12">
    <location>
        <begin position="163"/>
        <end position="172"/>
    </location>
</feature>
<keyword evidence="8" id="KW-1133">Transmembrane helix</keyword>
<keyword evidence="3" id="KW-0436">Ligase</keyword>
<dbReference type="InterPro" id="IPR045886">
    <property type="entry name" value="ThiF/MoeB/HesA"/>
</dbReference>
<evidence type="ECO:0000256" key="2">
    <source>
        <dbReference type="ARBA" id="ARBA00009919"/>
    </source>
</evidence>
<keyword evidence="4" id="KW-0812">Transmembrane</keyword>
<evidence type="ECO:0000256" key="12">
    <source>
        <dbReference type="SAM" id="MobiDB-lite"/>
    </source>
</evidence>
<dbReference type="Proteomes" id="UP000664132">
    <property type="component" value="Unassembled WGS sequence"/>
</dbReference>
<feature type="region of interest" description="Disordered" evidence="12">
    <location>
        <begin position="163"/>
        <end position="189"/>
    </location>
</feature>
<dbReference type="InterPro" id="IPR000594">
    <property type="entry name" value="ThiF_NAD_FAD-bd"/>
</dbReference>
<organism evidence="14 15">
    <name type="scientific">Cadophora malorum</name>
    <dbReference type="NCBI Taxonomy" id="108018"/>
    <lineage>
        <taxon>Eukaryota</taxon>
        <taxon>Fungi</taxon>
        <taxon>Dikarya</taxon>
        <taxon>Ascomycota</taxon>
        <taxon>Pezizomycotina</taxon>
        <taxon>Leotiomycetes</taxon>
        <taxon>Helotiales</taxon>
        <taxon>Ploettnerulaceae</taxon>
        <taxon>Cadophora</taxon>
    </lineage>
</organism>
<sequence>MDWRYNQSASSSRQSYHNQYEQYPLDSDEEEYDEYPLRDRFQGRGQAQYRNEYPSREQEPVHQQEQERQRTNTFPLTQTPPYSSPHNARESPNEPAEPEGKGKAPAKENMASWLSRTASSSQAQFAATALVSGAVVAGAIFGYQHVRRQEMVEDLKSSIPELGRGHEADKLTDFGAAPPRAGMSKEDERSLEFAERAQRGDYDDELILEQLARNRVFLTDEGLAKLRSAFIIVVGCGGVGSHCTAALARSGVSRIRLIDFDQVTLSSLNRHAVATLADVGTPKVSCLKKRLQQITPWVHFDLCNELFSPNAAQRLLGDWDGRKPDYVVDAIDNIDSKVALLEYCYKNNLKVISSMGAGCKSDPTRIFIGDISASTEDPLSRSTRRRLRAVGVASGIPVVYSTEKPGPGKAQLLPLPEEEFQKGSVGDLGVLPDFRVRILPVLGTMPAVFGYAVANHVILNVTGYPSEYIPAKGREKMYDGILAALQGSEEKLVRTNFPGEDAKGIKLPITAADVGYIVEEVYKGKSAISGVSTRLLLVRWRKPEGKIVDLEVPGQKNSLVMTRELVCMTKEEAVVHEREVVRGSKTPEELYDKDIVEGVEARIREEIGFEKYR</sequence>
<dbReference type="Gene3D" id="3.40.50.720">
    <property type="entry name" value="NAD(P)-binding Rossmann-like Domain"/>
    <property type="match status" value="1"/>
</dbReference>
<dbReference type="AlphaFoldDB" id="A0A8H7WD09"/>
<keyword evidence="9" id="KW-0496">Mitochondrion</keyword>
<dbReference type="PANTHER" id="PTHR43267:SF2">
    <property type="entry name" value="TRNA THREONYLCARBAMOYLADENOSINE DEHYDRATASE 1-RELATED"/>
    <property type="match status" value="1"/>
</dbReference>
<keyword evidence="6" id="KW-1000">Mitochondrion outer membrane</keyword>
<evidence type="ECO:0000256" key="7">
    <source>
        <dbReference type="ARBA" id="ARBA00022840"/>
    </source>
</evidence>
<dbReference type="Pfam" id="PF00899">
    <property type="entry name" value="ThiF"/>
    <property type="match status" value="1"/>
</dbReference>
<dbReference type="GO" id="GO:0008641">
    <property type="term" value="F:ubiquitin-like modifier activating enzyme activity"/>
    <property type="evidence" value="ECO:0007669"/>
    <property type="project" value="InterPro"/>
</dbReference>
<dbReference type="GO" id="GO:0061504">
    <property type="term" value="P:cyclic threonylcarbamoyladenosine biosynthetic process"/>
    <property type="evidence" value="ECO:0007669"/>
    <property type="project" value="TreeGrafter"/>
</dbReference>
<dbReference type="EMBL" id="JAFJYH010000046">
    <property type="protein sequence ID" value="KAG4422593.1"/>
    <property type="molecule type" value="Genomic_DNA"/>
</dbReference>
<dbReference type="CDD" id="cd00755">
    <property type="entry name" value="YgdL_like"/>
    <property type="match status" value="1"/>
</dbReference>
<dbReference type="InterPro" id="IPR035985">
    <property type="entry name" value="Ubiquitin-activating_enz"/>
</dbReference>
<dbReference type="PANTHER" id="PTHR43267">
    <property type="entry name" value="TRNA THREONYLCARBAMOYLADENOSINE DEHYDRATASE"/>
    <property type="match status" value="1"/>
</dbReference>
<evidence type="ECO:0000256" key="6">
    <source>
        <dbReference type="ARBA" id="ARBA00022787"/>
    </source>
</evidence>
<feature type="domain" description="THIF-type NAD/FAD binding fold" evidence="13">
    <location>
        <begin position="213"/>
        <end position="468"/>
    </location>
</feature>
<feature type="compositionally biased region" description="Basic and acidic residues" evidence="12">
    <location>
        <begin position="53"/>
        <end position="70"/>
    </location>
</feature>
<evidence type="ECO:0000256" key="3">
    <source>
        <dbReference type="ARBA" id="ARBA00022598"/>
    </source>
</evidence>
<feature type="region of interest" description="Disordered" evidence="12">
    <location>
        <begin position="1"/>
        <end position="109"/>
    </location>
</feature>
<gene>
    <name evidence="14" type="ORF">IFR04_004214</name>
</gene>
<feature type="compositionally biased region" description="Polar residues" evidence="12">
    <location>
        <begin position="1"/>
        <end position="21"/>
    </location>
</feature>
<dbReference type="GO" id="GO:0005741">
    <property type="term" value="C:mitochondrial outer membrane"/>
    <property type="evidence" value="ECO:0007669"/>
    <property type="project" value="UniProtKB-SubCell"/>
</dbReference>
<protein>
    <recommendedName>
        <fullName evidence="13">THIF-type NAD/FAD binding fold domain-containing protein</fullName>
    </recommendedName>
</protein>
<dbReference type="GO" id="GO:0005524">
    <property type="term" value="F:ATP binding"/>
    <property type="evidence" value="ECO:0007669"/>
    <property type="project" value="UniProtKB-KW"/>
</dbReference>
<comment type="subcellular location">
    <subcellularLocation>
        <location evidence="1">Mitochondrion outer membrane</location>
        <topology evidence="1">Multi-pass membrane protein</topology>
    </subcellularLocation>
</comment>
<keyword evidence="7" id="KW-0067">ATP-binding</keyword>
<comment type="function">
    <text evidence="11">Catalyzes the ATP-dependent dehydration of threonylcarbamoyladenosine at position 37 (t(6)A37) to form cyclic t(6)A37 (ct(6)A37) in tRNAs that read codons beginning with adenine.</text>
</comment>
<comment type="similarity">
    <text evidence="2">Belongs to the HesA/MoeB/ThiF family.</text>
</comment>
<keyword evidence="15" id="KW-1185">Reference proteome</keyword>
<accession>A0A8H7WD09</accession>
<name>A0A8H7WD09_9HELO</name>
<evidence type="ECO:0000259" key="13">
    <source>
        <dbReference type="Pfam" id="PF00899"/>
    </source>
</evidence>
<keyword evidence="10" id="KW-0472">Membrane</keyword>
<evidence type="ECO:0000256" key="5">
    <source>
        <dbReference type="ARBA" id="ARBA00022741"/>
    </source>
</evidence>
<evidence type="ECO:0000256" key="8">
    <source>
        <dbReference type="ARBA" id="ARBA00022989"/>
    </source>
</evidence>
<evidence type="ECO:0000256" key="11">
    <source>
        <dbReference type="ARBA" id="ARBA00060084"/>
    </source>
</evidence>
<proteinExistence type="inferred from homology"/>
<comment type="caution">
    <text evidence="14">The sequence shown here is derived from an EMBL/GenBank/DDBJ whole genome shotgun (WGS) entry which is preliminary data.</text>
</comment>
<evidence type="ECO:0000256" key="1">
    <source>
        <dbReference type="ARBA" id="ARBA00004374"/>
    </source>
</evidence>
<evidence type="ECO:0000313" key="14">
    <source>
        <dbReference type="EMBL" id="KAG4422593.1"/>
    </source>
</evidence>
<evidence type="ECO:0000256" key="10">
    <source>
        <dbReference type="ARBA" id="ARBA00023136"/>
    </source>
</evidence>
<dbReference type="SUPFAM" id="SSF69572">
    <property type="entry name" value="Activating enzymes of the ubiquitin-like proteins"/>
    <property type="match status" value="1"/>
</dbReference>
<dbReference type="FunFam" id="3.40.50.720:FF:000125">
    <property type="entry name" value="tRNA threonylcarbamoyladenosine dehydratase 2-like"/>
    <property type="match status" value="1"/>
</dbReference>
<feature type="compositionally biased region" description="Polar residues" evidence="12">
    <location>
        <begin position="71"/>
        <end position="86"/>
    </location>
</feature>
<evidence type="ECO:0000256" key="4">
    <source>
        <dbReference type="ARBA" id="ARBA00022692"/>
    </source>
</evidence>
<evidence type="ECO:0000313" key="15">
    <source>
        <dbReference type="Proteomes" id="UP000664132"/>
    </source>
</evidence>
<dbReference type="GO" id="GO:0061503">
    <property type="term" value="F:tRNA threonylcarbamoyladenosine dehydratase"/>
    <property type="evidence" value="ECO:0007669"/>
    <property type="project" value="TreeGrafter"/>
</dbReference>
<keyword evidence="5" id="KW-0547">Nucleotide-binding</keyword>
<feature type="compositionally biased region" description="Basic and acidic residues" evidence="12">
    <location>
        <begin position="87"/>
        <end position="106"/>
    </location>
</feature>
<dbReference type="OrthoDB" id="10265862at2759"/>
<evidence type="ECO:0000256" key="9">
    <source>
        <dbReference type="ARBA" id="ARBA00023128"/>
    </source>
</evidence>
<reference evidence="14" key="1">
    <citation type="submission" date="2021-02" db="EMBL/GenBank/DDBJ databases">
        <title>Genome sequence Cadophora malorum strain M34.</title>
        <authorList>
            <person name="Stefanovic E."/>
            <person name="Vu D."/>
            <person name="Scully C."/>
            <person name="Dijksterhuis J."/>
            <person name="Roader J."/>
            <person name="Houbraken J."/>
        </authorList>
    </citation>
    <scope>NUCLEOTIDE SEQUENCE</scope>
    <source>
        <strain evidence="14">M34</strain>
    </source>
</reference>